<feature type="region of interest" description="Disordered" evidence="1">
    <location>
        <begin position="36"/>
        <end position="80"/>
    </location>
</feature>
<evidence type="ECO:0000313" key="3">
    <source>
        <dbReference type="Proteomes" id="UP000192596"/>
    </source>
</evidence>
<keyword evidence="3" id="KW-1185">Reference proteome</keyword>
<proteinExistence type="predicted"/>
<comment type="caution">
    <text evidence="2">The sequence shown here is derived from an EMBL/GenBank/DDBJ whole genome shotgun (WGS) entry which is preliminary data.</text>
</comment>
<gene>
    <name evidence="2" type="ORF">B0A48_05605</name>
</gene>
<name>A0A1V8TJ02_9PEZI</name>
<organism evidence="2 3">
    <name type="scientific">Cryoendolithus antarcticus</name>
    <dbReference type="NCBI Taxonomy" id="1507870"/>
    <lineage>
        <taxon>Eukaryota</taxon>
        <taxon>Fungi</taxon>
        <taxon>Dikarya</taxon>
        <taxon>Ascomycota</taxon>
        <taxon>Pezizomycotina</taxon>
        <taxon>Dothideomycetes</taxon>
        <taxon>Dothideomycetidae</taxon>
        <taxon>Cladosporiales</taxon>
        <taxon>Cladosporiaceae</taxon>
        <taxon>Cryoendolithus</taxon>
    </lineage>
</organism>
<reference evidence="3" key="1">
    <citation type="submission" date="2017-03" db="EMBL/GenBank/DDBJ databases">
        <title>Genomes of endolithic fungi from Antarctica.</title>
        <authorList>
            <person name="Coleine C."/>
            <person name="Masonjones S."/>
            <person name="Stajich J.E."/>
        </authorList>
    </citation>
    <scope>NUCLEOTIDE SEQUENCE [LARGE SCALE GENOMIC DNA]</scope>
    <source>
        <strain evidence="3">CCFEE 5527</strain>
    </source>
</reference>
<accession>A0A1V8TJ02</accession>
<evidence type="ECO:0000313" key="2">
    <source>
        <dbReference type="EMBL" id="OQO11349.1"/>
    </source>
</evidence>
<feature type="compositionally biased region" description="Gly residues" evidence="1">
    <location>
        <begin position="164"/>
        <end position="181"/>
    </location>
</feature>
<feature type="compositionally biased region" description="Basic and acidic residues" evidence="1">
    <location>
        <begin position="7"/>
        <end position="16"/>
    </location>
</feature>
<feature type="compositionally biased region" description="Polar residues" evidence="1">
    <location>
        <begin position="36"/>
        <end position="49"/>
    </location>
</feature>
<feature type="region of interest" description="Disordered" evidence="1">
    <location>
        <begin position="114"/>
        <end position="181"/>
    </location>
</feature>
<feature type="region of interest" description="Disordered" evidence="1">
    <location>
        <begin position="1"/>
        <end position="21"/>
    </location>
</feature>
<dbReference type="AlphaFoldDB" id="A0A1V8TJ02"/>
<dbReference type="InParanoid" id="A0A1V8TJ02"/>
<evidence type="ECO:0000256" key="1">
    <source>
        <dbReference type="SAM" id="MobiDB-lite"/>
    </source>
</evidence>
<feature type="compositionally biased region" description="Basic and acidic residues" evidence="1">
    <location>
        <begin position="148"/>
        <end position="163"/>
    </location>
</feature>
<dbReference type="EMBL" id="NAJO01000007">
    <property type="protein sequence ID" value="OQO11349.1"/>
    <property type="molecule type" value="Genomic_DNA"/>
</dbReference>
<dbReference type="Proteomes" id="UP000192596">
    <property type="component" value="Unassembled WGS sequence"/>
</dbReference>
<sequence length="181" mass="19803">MAQYPSRKTDPKKYEIENDPDEAIRARHRATIIRMSTTTGELRPSTSNEMYDGTVHGGSDREIKGMQRPPRPYDDTAAADSEEIQHRAMIVERLRRAMPASTPLWTRVNATFTEEEIDAEMDAVRERQADDSDDDEDGNEQVGSQKFARGDKKPGPGDGKRGDGMGGGGNGGFGGSGMVAV</sequence>
<protein>
    <submittedName>
        <fullName evidence="2">Uncharacterized protein</fullName>
    </submittedName>
</protein>